<evidence type="ECO:0000313" key="1">
    <source>
        <dbReference type="EMBL" id="GLI32795.1"/>
    </source>
</evidence>
<name>A0A9W6FT06_9BACT</name>
<gene>
    <name evidence="1" type="ORF">DAMNIGENAA_02280</name>
</gene>
<proteinExistence type="predicted"/>
<keyword evidence="2" id="KW-1185">Reference proteome</keyword>
<protein>
    <submittedName>
        <fullName evidence="1">Uncharacterized protein</fullName>
    </submittedName>
</protein>
<comment type="caution">
    <text evidence="1">The sequence shown here is derived from an EMBL/GenBank/DDBJ whole genome shotgun (WGS) entry which is preliminary data.</text>
</comment>
<evidence type="ECO:0000313" key="2">
    <source>
        <dbReference type="Proteomes" id="UP001144372"/>
    </source>
</evidence>
<dbReference type="EMBL" id="BSDR01000001">
    <property type="protein sequence ID" value="GLI32795.1"/>
    <property type="molecule type" value="Genomic_DNA"/>
</dbReference>
<accession>A0A9W6FT06</accession>
<reference evidence="1" key="1">
    <citation type="submission" date="2022-12" db="EMBL/GenBank/DDBJ databases">
        <title>Reference genome sequencing for broad-spectrum identification of bacterial and archaeal isolates by mass spectrometry.</title>
        <authorList>
            <person name="Sekiguchi Y."/>
            <person name="Tourlousse D.M."/>
        </authorList>
    </citation>
    <scope>NUCLEOTIDE SEQUENCE</scope>
    <source>
        <strain evidence="1">ASRB1</strain>
    </source>
</reference>
<dbReference type="Proteomes" id="UP001144372">
    <property type="component" value="Unassembled WGS sequence"/>
</dbReference>
<dbReference type="AlphaFoldDB" id="A0A9W6FT06"/>
<organism evidence="1 2">
    <name type="scientific">Desulforhabdus amnigena</name>
    <dbReference type="NCBI Taxonomy" id="40218"/>
    <lineage>
        <taxon>Bacteria</taxon>
        <taxon>Pseudomonadati</taxon>
        <taxon>Thermodesulfobacteriota</taxon>
        <taxon>Syntrophobacteria</taxon>
        <taxon>Syntrophobacterales</taxon>
        <taxon>Syntrophobacteraceae</taxon>
        <taxon>Desulforhabdus</taxon>
    </lineage>
</organism>
<sequence>MDQKCDNAHSYKSQSVKFVFYCEVDGKKEGYKRTANIYGNDGARPFLNVGNDMPYAEEINI</sequence>